<accession>A0A915K9W3</accession>
<evidence type="ECO:0000313" key="1">
    <source>
        <dbReference type="Proteomes" id="UP000887565"/>
    </source>
</evidence>
<dbReference type="Proteomes" id="UP000887565">
    <property type="component" value="Unplaced"/>
</dbReference>
<organism evidence="1 2">
    <name type="scientific">Romanomermis culicivorax</name>
    <name type="common">Nematode worm</name>
    <dbReference type="NCBI Taxonomy" id="13658"/>
    <lineage>
        <taxon>Eukaryota</taxon>
        <taxon>Metazoa</taxon>
        <taxon>Ecdysozoa</taxon>
        <taxon>Nematoda</taxon>
        <taxon>Enoplea</taxon>
        <taxon>Dorylaimia</taxon>
        <taxon>Mermithida</taxon>
        <taxon>Mermithoidea</taxon>
        <taxon>Mermithidae</taxon>
        <taxon>Romanomermis</taxon>
    </lineage>
</organism>
<proteinExistence type="predicted"/>
<dbReference type="AlphaFoldDB" id="A0A915K9W3"/>
<dbReference type="WBParaSite" id="nRc.2.0.1.t35160-RA">
    <property type="protein sequence ID" value="nRc.2.0.1.t35160-RA"/>
    <property type="gene ID" value="nRc.2.0.1.g35160"/>
</dbReference>
<protein>
    <submittedName>
        <fullName evidence="2">Uncharacterized protein</fullName>
    </submittedName>
</protein>
<evidence type="ECO:0000313" key="2">
    <source>
        <dbReference type="WBParaSite" id="nRc.2.0.1.t35160-RA"/>
    </source>
</evidence>
<name>A0A915K9W3_ROMCU</name>
<sequence length="93" mass="10995">MCHVVIWSLELEVQRRAITVQMFNAPASSEKIITKLTAHIFRYFVLNRSIPIRGSAEAFPVEHSRNPHLRIRWFARQRLSTGRWGRRVDREPV</sequence>
<reference evidence="2" key="1">
    <citation type="submission" date="2022-11" db="UniProtKB">
        <authorList>
            <consortium name="WormBaseParasite"/>
        </authorList>
    </citation>
    <scope>IDENTIFICATION</scope>
</reference>
<keyword evidence="1" id="KW-1185">Reference proteome</keyword>